<dbReference type="EMBL" id="LWLN01000003">
    <property type="protein sequence ID" value="OLZ39091.1"/>
    <property type="molecule type" value="Genomic_DNA"/>
</dbReference>
<feature type="region of interest" description="Disordered" evidence="1">
    <location>
        <begin position="21"/>
        <end position="68"/>
    </location>
</feature>
<dbReference type="InterPro" id="IPR047676">
    <property type="entry name" value="FxLYD_dom"/>
</dbReference>
<accession>A0A1S8ARE6</accession>
<keyword evidence="3" id="KW-1185">Reference proteome</keyword>
<proteinExistence type="predicted"/>
<sequence>MYRRKLLATGGTALALGLAGCASETDDGNGDDREEGSTNDTDDGGDGGDTGTSDGGDTDSSGGDPVELLDHEWYQNSQYDAGVSGSLENVSGEELSYVEVSVYFLDEDGAQVGEGIDNTSDLSAGRVWKFDATYLDGEPQTVTDYEIETDVSNY</sequence>
<feature type="compositionally biased region" description="Acidic residues" evidence="1">
    <location>
        <begin position="24"/>
        <end position="34"/>
    </location>
</feature>
<reference evidence="3" key="1">
    <citation type="submission" date="2016-04" db="EMBL/GenBank/DDBJ databases">
        <authorList>
            <person name="Chen S.-C."/>
            <person name="Lai M.-C."/>
        </authorList>
    </citation>
    <scope>NUCLEOTIDE SEQUENCE [LARGE SCALE GENOMIC DNA]</scope>
    <source>
        <strain evidence="3">AB14</strain>
    </source>
</reference>
<name>A0A1S8ARE6_9EURY</name>
<dbReference type="Proteomes" id="UP000189370">
    <property type="component" value="Unassembled WGS sequence"/>
</dbReference>
<evidence type="ECO:0000313" key="2">
    <source>
        <dbReference type="EMBL" id="OLZ39091.1"/>
    </source>
</evidence>
<dbReference type="RefSeq" id="WP_076148827.1">
    <property type="nucleotide sequence ID" value="NZ_LWLN01000003.1"/>
</dbReference>
<evidence type="ECO:0000313" key="3">
    <source>
        <dbReference type="Proteomes" id="UP000189370"/>
    </source>
</evidence>
<comment type="caution">
    <text evidence="2">The sequence shown here is derived from an EMBL/GenBank/DDBJ whole genome shotgun (WGS) entry which is preliminary data.</text>
</comment>
<organism evidence="2 3">
    <name type="scientific">Natrinema saccharevitans</name>
    <dbReference type="NCBI Taxonomy" id="301967"/>
    <lineage>
        <taxon>Archaea</taxon>
        <taxon>Methanobacteriati</taxon>
        <taxon>Methanobacteriota</taxon>
        <taxon>Stenosarchaea group</taxon>
        <taxon>Halobacteria</taxon>
        <taxon>Halobacteriales</taxon>
        <taxon>Natrialbaceae</taxon>
        <taxon>Natrinema</taxon>
    </lineage>
</organism>
<protein>
    <submittedName>
        <fullName evidence="2">Uncharacterized protein</fullName>
    </submittedName>
</protein>
<dbReference type="OrthoDB" id="205617at2157"/>
<dbReference type="AlphaFoldDB" id="A0A1S8ARE6"/>
<dbReference type="PROSITE" id="PS51257">
    <property type="entry name" value="PROKAR_LIPOPROTEIN"/>
    <property type="match status" value="1"/>
</dbReference>
<dbReference type="NCBIfam" id="NF038353">
    <property type="entry name" value="FxLYD_dom"/>
    <property type="match status" value="1"/>
</dbReference>
<evidence type="ECO:0000256" key="1">
    <source>
        <dbReference type="SAM" id="MobiDB-lite"/>
    </source>
</evidence>
<dbReference type="STRING" id="301967.A6E15_19195"/>
<gene>
    <name evidence="2" type="ORF">A6E15_19195</name>
</gene>